<comment type="catalytic activity">
    <reaction evidence="1 5 6">
        <text>[protein]-peptidylproline (omega=180) = [protein]-peptidylproline (omega=0)</text>
        <dbReference type="Rhea" id="RHEA:16237"/>
        <dbReference type="Rhea" id="RHEA-COMP:10747"/>
        <dbReference type="Rhea" id="RHEA-COMP:10748"/>
        <dbReference type="ChEBI" id="CHEBI:83833"/>
        <dbReference type="ChEBI" id="CHEBI:83834"/>
        <dbReference type="EC" id="5.2.1.8"/>
    </reaction>
</comment>
<evidence type="ECO:0000256" key="6">
    <source>
        <dbReference type="RuleBase" id="RU003915"/>
    </source>
</evidence>
<dbReference type="PROSITE" id="PS51257">
    <property type="entry name" value="PROKAR_LIPOPROTEIN"/>
    <property type="match status" value="1"/>
</dbReference>
<evidence type="ECO:0000256" key="5">
    <source>
        <dbReference type="PROSITE-ProRule" id="PRU00277"/>
    </source>
</evidence>
<reference evidence="10" key="1">
    <citation type="submission" date="2016-12" db="EMBL/GenBank/DDBJ databases">
        <authorList>
            <person name="Varghese N."/>
            <person name="Submissions S."/>
        </authorList>
    </citation>
    <scope>NUCLEOTIDE SEQUENCE [LARGE SCALE GENOMIC DNA]</scope>
    <source>
        <strain evidence="10">DSM 25035</strain>
    </source>
</reference>
<evidence type="ECO:0000256" key="3">
    <source>
        <dbReference type="ARBA" id="ARBA00023110"/>
    </source>
</evidence>
<feature type="signal peptide" evidence="7">
    <location>
        <begin position="1"/>
        <end position="20"/>
    </location>
</feature>
<dbReference type="PANTHER" id="PTHR43811:SF19">
    <property type="entry name" value="39 KDA FK506-BINDING NUCLEAR PROTEIN"/>
    <property type="match status" value="1"/>
</dbReference>
<dbReference type="Proteomes" id="UP000184609">
    <property type="component" value="Unassembled WGS sequence"/>
</dbReference>
<evidence type="ECO:0000256" key="1">
    <source>
        <dbReference type="ARBA" id="ARBA00000971"/>
    </source>
</evidence>
<evidence type="ECO:0000256" key="2">
    <source>
        <dbReference type="ARBA" id="ARBA00006577"/>
    </source>
</evidence>
<gene>
    <name evidence="9" type="ORF">SAMN04488108_1586</name>
</gene>
<dbReference type="SUPFAM" id="SSF54534">
    <property type="entry name" value="FKBP-like"/>
    <property type="match status" value="1"/>
</dbReference>
<comment type="similarity">
    <text evidence="2 6">Belongs to the FKBP-type PPIase family.</text>
</comment>
<keyword evidence="7" id="KW-0732">Signal</keyword>
<dbReference type="Gene3D" id="3.10.50.40">
    <property type="match status" value="1"/>
</dbReference>
<dbReference type="EC" id="5.2.1.8" evidence="6"/>
<dbReference type="OrthoDB" id="9814548at2"/>
<feature type="domain" description="PPIase FKBP-type" evidence="8">
    <location>
        <begin position="78"/>
        <end position="180"/>
    </location>
</feature>
<dbReference type="InterPro" id="IPR001179">
    <property type="entry name" value="PPIase_FKBP_dom"/>
</dbReference>
<evidence type="ECO:0000313" key="10">
    <source>
        <dbReference type="Proteomes" id="UP000184609"/>
    </source>
</evidence>
<evidence type="ECO:0000256" key="4">
    <source>
        <dbReference type="ARBA" id="ARBA00023235"/>
    </source>
</evidence>
<sequence>MKSRLSSLFLVLFASVSLFACIDEDSTYQSILLRDIEAIDAYLAENPIDGVKEYTDENVGFHVIWQEVSGSGITAAVGDTVSTNYIGKFLTDKVFDTSYEDVAKENDIYSESRAYGPIKFLQGYGSLIPGFELGVSLMEVGDKATIIMPSAYAYGTAGNPSGGIPSNTPVIFEIEFVDRKEGNQ</sequence>
<protein>
    <recommendedName>
        <fullName evidence="6">Peptidyl-prolyl cis-trans isomerase</fullName>
        <ecNumber evidence="6">5.2.1.8</ecNumber>
    </recommendedName>
</protein>
<name>A0A1M7ZAI3_9BACT</name>
<accession>A0A1M7ZAI3</accession>
<feature type="chain" id="PRO_5013156150" description="Peptidyl-prolyl cis-trans isomerase" evidence="7">
    <location>
        <begin position="21"/>
        <end position="184"/>
    </location>
</feature>
<dbReference type="PANTHER" id="PTHR43811">
    <property type="entry name" value="FKBP-TYPE PEPTIDYL-PROLYL CIS-TRANS ISOMERASE FKPA"/>
    <property type="match status" value="1"/>
</dbReference>
<keyword evidence="4 5" id="KW-0413">Isomerase</keyword>
<dbReference type="InterPro" id="IPR046357">
    <property type="entry name" value="PPIase_dom_sf"/>
</dbReference>
<dbReference type="AlphaFoldDB" id="A0A1M7ZAI3"/>
<keyword evidence="3 5" id="KW-0697">Rotamase</keyword>
<evidence type="ECO:0000313" key="9">
    <source>
        <dbReference type="EMBL" id="SHO61810.1"/>
    </source>
</evidence>
<organism evidence="9 10">
    <name type="scientific">Algoriphagus zhangzhouensis</name>
    <dbReference type="NCBI Taxonomy" id="1073327"/>
    <lineage>
        <taxon>Bacteria</taxon>
        <taxon>Pseudomonadati</taxon>
        <taxon>Bacteroidota</taxon>
        <taxon>Cytophagia</taxon>
        <taxon>Cytophagales</taxon>
        <taxon>Cyclobacteriaceae</taxon>
        <taxon>Algoriphagus</taxon>
    </lineage>
</organism>
<evidence type="ECO:0000259" key="8">
    <source>
        <dbReference type="PROSITE" id="PS50059"/>
    </source>
</evidence>
<keyword evidence="10" id="KW-1185">Reference proteome</keyword>
<dbReference type="STRING" id="1073327.SAMN04488108_1586"/>
<dbReference type="PROSITE" id="PS50059">
    <property type="entry name" value="FKBP_PPIASE"/>
    <property type="match status" value="1"/>
</dbReference>
<dbReference type="Pfam" id="PF00254">
    <property type="entry name" value="FKBP_C"/>
    <property type="match status" value="1"/>
</dbReference>
<proteinExistence type="inferred from homology"/>
<evidence type="ECO:0000256" key="7">
    <source>
        <dbReference type="SAM" id="SignalP"/>
    </source>
</evidence>
<dbReference type="RefSeq" id="WP_073571244.1">
    <property type="nucleotide sequence ID" value="NZ_FRXN01000002.1"/>
</dbReference>
<dbReference type="GO" id="GO:0003755">
    <property type="term" value="F:peptidyl-prolyl cis-trans isomerase activity"/>
    <property type="evidence" value="ECO:0007669"/>
    <property type="project" value="UniProtKB-UniRule"/>
</dbReference>
<dbReference type="EMBL" id="FRXN01000002">
    <property type="protein sequence ID" value="SHO61810.1"/>
    <property type="molecule type" value="Genomic_DNA"/>
</dbReference>